<evidence type="ECO:0000256" key="1">
    <source>
        <dbReference type="SAM" id="Phobius"/>
    </source>
</evidence>
<feature type="transmembrane region" description="Helical" evidence="1">
    <location>
        <begin position="95"/>
        <end position="118"/>
    </location>
</feature>
<dbReference type="STRING" id="1921803.NIES593_02310"/>
<sequence length="209" mass="24784">MERFFDWIAHAREVLGYSKSLIIWNLFLAYIPLVLSVWLFRIVGRRSLLWWGVFAVFIAFLPNAPYILTDIIHLIELIRQGYSVWTITLVLIPQYLIFILAGMEAYVISLINLGYYCYKLGWGKYIPWIELITHALCSLGIYLGRFQRFNSWDIVTKPDNLMDSIVDNLTGKWSVLMMSVTFLILVILYWFMKEITLGLIFRFRDRKKY</sequence>
<evidence type="ECO:0000313" key="3">
    <source>
        <dbReference type="Proteomes" id="UP000186868"/>
    </source>
</evidence>
<dbReference type="EMBL" id="MRCB01000001">
    <property type="protein sequence ID" value="OKH26887.1"/>
    <property type="molecule type" value="Genomic_DNA"/>
</dbReference>
<dbReference type="InterPro" id="IPR009793">
    <property type="entry name" value="DUF1361"/>
</dbReference>
<feature type="transmembrane region" description="Helical" evidence="1">
    <location>
        <begin position="48"/>
        <end position="75"/>
    </location>
</feature>
<dbReference type="OrthoDB" id="4540541at2"/>
<keyword evidence="3" id="KW-1185">Reference proteome</keyword>
<name>A0A1U7HTI3_9CYAN</name>
<gene>
    <name evidence="2" type="ORF">NIES593_02310</name>
</gene>
<keyword evidence="1" id="KW-0472">Membrane</keyword>
<dbReference type="Proteomes" id="UP000186868">
    <property type="component" value="Unassembled WGS sequence"/>
</dbReference>
<reference evidence="2 3" key="1">
    <citation type="submission" date="2016-11" db="EMBL/GenBank/DDBJ databases">
        <title>Draft Genome Sequences of Nine Cyanobacterial Strains from Diverse Habitats.</title>
        <authorList>
            <person name="Zhu T."/>
            <person name="Hou S."/>
            <person name="Lu X."/>
            <person name="Hess W.R."/>
        </authorList>
    </citation>
    <scope>NUCLEOTIDE SEQUENCE [LARGE SCALE GENOMIC DNA]</scope>
    <source>
        <strain evidence="2 3">NIES-593</strain>
    </source>
</reference>
<dbReference type="AlphaFoldDB" id="A0A1U7HTI3"/>
<keyword evidence="1" id="KW-0812">Transmembrane</keyword>
<dbReference type="Pfam" id="PF07099">
    <property type="entry name" value="DUF1361"/>
    <property type="match status" value="1"/>
</dbReference>
<dbReference type="RefSeq" id="WP_073598016.1">
    <property type="nucleotide sequence ID" value="NZ_MRCB01000001.1"/>
</dbReference>
<accession>A0A1U7HTI3</accession>
<protein>
    <recommendedName>
        <fullName evidence="4">DUF1361 domain-containing protein</fullName>
    </recommendedName>
</protein>
<evidence type="ECO:0008006" key="4">
    <source>
        <dbReference type="Google" id="ProtNLM"/>
    </source>
</evidence>
<feature type="transmembrane region" description="Helical" evidence="1">
    <location>
        <begin position="22"/>
        <end position="41"/>
    </location>
</feature>
<proteinExistence type="predicted"/>
<organism evidence="2 3">
    <name type="scientific">Hydrococcus rivularis NIES-593</name>
    <dbReference type="NCBI Taxonomy" id="1921803"/>
    <lineage>
        <taxon>Bacteria</taxon>
        <taxon>Bacillati</taxon>
        <taxon>Cyanobacteriota</taxon>
        <taxon>Cyanophyceae</taxon>
        <taxon>Pleurocapsales</taxon>
        <taxon>Hydrococcaceae</taxon>
        <taxon>Hydrococcus</taxon>
    </lineage>
</organism>
<feature type="transmembrane region" description="Helical" evidence="1">
    <location>
        <begin position="173"/>
        <end position="192"/>
    </location>
</feature>
<comment type="caution">
    <text evidence="2">The sequence shown here is derived from an EMBL/GenBank/DDBJ whole genome shotgun (WGS) entry which is preliminary data.</text>
</comment>
<keyword evidence="1" id="KW-1133">Transmembrane helix</keyword>
<evidence type="ECO:0000313" key="2">
    <source>
        <dbReference type="EMBL" id="OKH26887.1"/>
    </source>
</evidence>
<feature type="transmembrane region" description="Helical" evidence="1">
    <location>
        <begin position="125"/>
        <end position="143"/>
    </location>
</feature>